<organism evidence="1 2">
    <name type="scientific">Papaver atlanticum</name>
    <dbReference type="NCBI Taxonomy" id="357466"/>
    <lineage>
        <taxon>Eukaryota</taxon>
        <taxon>Viridiplantae</taxon>
        <taxon>Streptophyta</taxon>
        <taxon>Embryophyta</taxon>
        <taxon>Tracheophyta</taxon>
        <taxon>Spermatophyta</taxon>
        <taxon>Magnoliopsida</taxon>
        <taxon>Ranunculales</taxon>
        <taxon>Papaveraceae</taxon>
        <taxon>Papaveroideae</taxon>
        <taxon>Papaver</taxon>
    </lineage>
</organism>
<feature type="non-terminal residue" evidence="1">
    <location>
        <position position="108"/>
    </location>
</feature>
<gene>
    <name evidence="1" type="ORF">MKW98_013937</name>
</gene>
<sequence length="108" mass="12803">GVCQLLIKLKFFENKYPNHLLLLRLNPPQWFLKCWESSIYLVNVHKHEICDGQLSFRGNGYLRCENSISCTVEVIYLYVDYYNPIVTTDFRGSLLALRELQRSNYRLP</sequence>
<protein>
    <submittedName>
        <fullName evidence="1">Uncharacterized protein</fullName>
    </submittedName>
</protein>
<evidence type="ECO:0000313" key="1">
    <source>
        <dbReference type="EMBL" id="KAI3909520.1"/>
    </source>
</evidence>
<name>A0AAD4XFX5_9MAGN</name>
<reference evidence="1" key="1">
    <citation type="submission" date="2022-04" db="EMBL/GenBank/DDBJ databases">
        <title>A functionally conserved STORR gene fusion in Papaver species that diverged 16.8 million years ago.</title>
        <authorList>
            <person name="Catania T."/>
        </authorList>
    </citation>
    <scope>NUCLEOTIDE SEQUENCE</scope>
    <source>
        <strain evidence="1">S-188037</strain>
    </source>
</reference>
<evidence type="ECO:0000313" key="2">
    <source>
        <dbReference type="Proteomes" id="UP001202328"/>
    </source>
</evidence>
<dbReference type="Proteomes" id="UP001202328">
    <property type="component" value="Unassembled WGS sequence"/>
</dbReference>
<keyword evidence="2" id="KW-1185">Reference proteome</keyword>
<dbReference type="AlphaFoldDB" id="A0AAD4XFX5"/>
<proteinExistence type="predicted"/>
<accession>A0AAD4XFX5</accession>
<comment type="caution">
    <text evidence="1">The sequence shown here is derived from an EMBL/GenBank/DDBJ whole genome shotgun (WGS) entry which is preliminary data.</text>
</comment>
<dbReference type="EMBL" id="JAJJMB010010315">
    <property type="protein sequence ID" value="KAI3909520.1"/>
    <property type="molecule type" value="Genomic_DNA"/>
</dbReference>